<evidence type="ECO:0000256" key="1">
    <source>
        <dbReference type="SAM" id="MobiDB-lite"/>
    </source>
</evidence>
<geneLocation type="plasmid" evidence="3">
    <name>pmyc1</name>
</geneLocation>
<evidence type="ECO:0000313" key="2">
    <source>
        <dbReference type="EMBL" id="ANE83422.1"/>
    </source>
</evidence>
<accession>A0A172UWG3</accession>
<evidence type="ECO:0000313" key="3">
    <source>
        <dbReference type="Proteomes" id="UP000077143"/>
    </source>
</evidence>
<dbReference type="OrthoDB" id="4724990at2"/>
<gene>
    <name evidence="2" type="ORF">A7U43_28305</name>
</gene>
<feature type="region of interest" description="Disordered" evidence="1">
    <location>
        <begin position="1"/>
        <end position="61"/>
    </location>
</feature>
<name>A0A172UWG3_9MYCO</name>
<dbReference type="RefSeq" id="WP_068004154.1">
    <property type="nucleotide sequence ID" value="NZ_CP015597.1"/>
</dbReference>
<organism evidence="2 3">
    <name type="scientific">Mycobacterium adipatum</name>
    <dbReference type="NCBI Taxonomy" id="1682113"/>
    <lineage>
        <taxon>Bacteria</taxon>
        <taxon>Bacillati</taxon>
        <taxon>Actinomycetota</taxon>
        <taxon>Actinomycetes</taxon>
        <taxon>Mycobacteriales</taxon>
        <taxon>Mycobacteriaceae</taxon>
        <taxon>Mycobacterium</taxon>
    </lineage>
</organism>
<keyword evidence="3" id="KW-1185">Reference proteome</keyword>
<feature type="compositionally biased region" description="Basic and acidic residues" evidence="1">
    <location>
        <begin position="127"/>
        <end position="142"/>
    </location>
</feature>
<proteinExistence type="predicted"/>
<dbReference type="EMBL" id="CP015597">
    <property type="protein sequence ID" value="ANE83422.1"/>
    <property type="molecule type" value="Genomic_DNA"/>
</dbReference>
<sequence>MTQPNEPTPTPAPNIIYPSGPPGGFDDGSPLYPEGAPGPDGTWQVPQYPPHIPESQFDTSQGMPRSTLDGIHGTGDDEPIRWSPSHPGELPPYWMHDYVQDQTDPGLWWPDKRPLAPGSVQPAGLHSGDDKGGNHGSGEGKLDVNPADLTNVSEQYAELQAAAAAIGPQAVDEVNRIIASHGAMGYPVAVGVVAGLGRRQAALEKKAADFGVYSTRFTEHAAAYQTGDSEGARRIQSVSVSDPDDWFTAPGWHDDNVAVDPGGAAAGPNAGPAIPPGLL</sequence>
<dbReference type="KEGG" id="madi:A7U43_28305"/>
<protein>
    <submittedName>
        <fullName evidence="2">Uncharacterized protein</fullName>
    </submittedName>
</protein>
<feature type="compositionally biased region" description="Pro residues" evidence="1">
    <location>
        <begin position="1"/>
        <end position="12"/>
    </location>
</feature>
<keyword evidence="2" id="KW-0614">Plasmid</keyword>
<dbReference type="AlphaFoldDB" id="A0A172UWG3"/>
<feature type="region of interest" description="Disordered" evidence="1">
    <location>
        <begin position="107"/>
        <end position="144"/>
    </location>
</feature>
<dbReference type="Proteomes" id="UP000077143">
    <property type="component" value="Plasmid pMYC1"/>
</dbReference>
<reference evidence="2 3" key="1">
    <citation type="submission" date="2016-05" db="EMBL/GenBank/DDBJ databases">
        <title>Complete genome sequence of a phthalic acid esters degrading Mycobacterium sp. YC-RL4.</title>
        <authorList>
            <person name="Ren L."/>
            <person name="Fan S."/>
            <person name="Ruth N."/>
            <person name="Jia Y."/>
            <person name="Wang J."/>
            <person name="Qiao C."/>
        </authorList>
    </citation>
    <scope>NUCLEOTIDE SEQUENCE [LARGE SCALE GENOMIC DNA]</scope>
    <source>
        <strain evidence="2 3">YC-RL4</strain>
        <plasmid evidence="3">pmyc1</plasmid>
    </source>
</reference>